<dbReference type="GO" id="GO:0005524">
    <property type="term" value="F:ATP binding"/>
    <property type="evidence" value="ECO:0007669"/>
    <property type="project" value="InterPro"/>
</dbReference>
<sequence length="494" mass="56225">MRSLLPRKRERSAWETSRHTKFLDEVWKVCSSRPEGYRSIVSLLHTCVSHGNLSFETLVVGIQYLVDALADHPDLMMKVLSFLPRECTFRLSSDFDKTRTVYITTPMGTVPRAAFGMIHKDGIHPEPPIVDQLITRLISSALFTVETKVSQETLVSLKGGDATRALQIMNELVESGTKWTQFVARYNVADKRERTFRLLCKLAVASQKFPPTLHIRNIHLPRFAIASGGVGEIFQSTWKGSPIAIKAIRKTSSPEYLQELRKEFFYEALNWWHCRHEYVLPLLGVFPSDVSFVGFCLVLPWMQRGDIRKCAHNLKQQGFQPPLDRWLYELANGLEFLHGKKVVHGDLRACNVLITDDRQPKVQLTDFGLSVFASRMNTSSLHIHGGNTRWMAPEQLRSQGARADPSMDVYSFASLCIEVYTNASPFREMPRNQPDLQIARAILEGVRPMRPIAMGDCIPDDLWALMEHCWSHVPADRPTASVLQVRLKSRLRTA</sequence>
<gene>
    <name evidence="2" type="ORF">NLI96_g1898</name>
</gene>
<evidence type="ECO:0000259" key="1">
    <source>
        <dbReference type="PROSITE" id="PS50011"/>
    </source>
</evidence>
<dbReference type="PROSITE" id="PS00109">
    <property type="entry name" value="PROTEIN_KINASE_TYR"/>
    <property type="match status" value="1"/>
</dbReference>
<name>A0AAD5V9K8_9APHY</name>
<reference evidence="2" key="1">
    <citation type="submission" date="2022-07" db="EMBL/GenBank/DDBJ databases">
        <title>Genome Sequence of Physisporinus lineatus.</title>
        <authorList>
            <person name="Buettner E."/>
        </authorList>
    </citation>
    <scope>NUCLEOTIDE SEQUENCE</scope>
    <source>
        <strain evidence="2">VT162</strain>
    </source>
</reference>
<dbReference type="Proteomes" id="UP001212997">
    <property type="component" value="Unassembled WGS sequence"/>
</dbReference>
<accession>A0AAD5V9K8</accession>
<dbReference type="SUPFAM" id="SSF56112">
    <property type="entry name" value="Protein kinase-like (PK-like)"/>
    <property type="match status" value="1"/>
</dbReference>
<dbReference type="InterPro" id="IPR000719">
    <property type="entry name" value="Prot_kinase_dom"/>
</dbReference>
<evidence type="ECO:0000313" key="3">
    <source>
        <dbReference type="Proteomes" id="UP001212997"/>
    </source>
</evidence>
<comment type="caution">
    <text evidence="2">The sequence shown here is derived from an EMBL/GenBank/DDBJ whole genome shotgun (WGS) entry which is preliminary data.</text>
</comment>
<dbReference type="InterPro" id="IPR008266">
    <property type="entry name" value="Tyr_kinase_AS"/>
</dbReference>
<keyword evidence="3" id="KW-1185">Reference proteome</keyword>
<dbReference type="Gene3D" id="1.10.510.10">
    <property type="entry name" value="Transferase(Phosphotransferase) domain 1"/>
    <property type="match status" value="1"/>
</dbReference>
<dbReference type="AlphaFoldDB" id="A0AAD5V9K8"/>
<dbReference type="GO" id="GO:0004674">
    <property type="term" value="F:protein serine/threonine kinase activity"/>
    <property type="evidence" value="ECO:0007669"/>
    <property type="project" value="TreeGrafter"/>
</dbReference>
<dbReference type="InterPro" id="IPR011009">
    <property type="entry name" value="Kinase-like_dom_sf"/>
</dbReference>
<dbReference type="PANTHER" id="PTHR44329">
    <property type="entry name" value="SERINE/THREONINE-PROTEIN KINASE TNNI3K-RELATED"/>
    <property type="match status" value="1"/>
</dbReference>
<dbReference type="Pfam" id="PF07714">
    <property type="entry name" value="PK_Tyr_Ser-Thr"/>
    <property type="match status" value="1"/>
</dbReference>
<protein>
    <recommendedName>
        <fullName evidence="1">Protein kinase domain-containing protein</fullName>
    </recommendedName>
</protein>
<organism evidence="2 3">
    <name type="scientific">Meripilus lineatus</name>
    <dbReference type="NCBI Taxonomy" id="2056292"/>
    <lineage>
        <taxon>Eukaryota</taxon>
        <taxon>Fungi</taxon>
        <taxon>Dikarya</taxon>
        <taxon>Basidiomycota</taxon>
        <taxon>Agaricomycotina</taxon>
        <taxon>Agaricomycetes</taxon>
        <taxon>Polyporales</taxon>
        <taxon>Meripilaceae</taxon>
        <taxon>Meripilus</taxon>
    </lineage>
</organism>
<proteinExistence type="predicted"/>
<dbReference type="PROSITE" id="PS50011">
    <property type="entry name" value="PROTEIN_KINASE_DOM"/>
    <property type="match status" value="1"/>
</dbReference>
<dbReference type="InterPro" id="IPR001245">
    <property type="entry name" value="Ser-Thr/Tyr_kinase_cat_dom"/>
</dbReference>
<evidence type="ECO:0000313" key="2">
    <source>
        <dbReference type="EMBL" id="KAJ3489775.1"/>
    </source>
</evidence>
<dbReference type="InterPro" id="IPR051681">
    <property type="entry name" value="Ser/Thr_Kinases-Pseudokinases"/>
</dbReference>
<feature type="domain" description="Protein kinase" evidence="1">
    <location>
        <begin position="219"/>
        <end position="491"/>
    </location>
</feature>
<dbReference type="EMBL" id="JANAWD010000039">
    <property type="protein sequence ID" value="KAJ3489775.1"/>
    <property type="molecule type" value="Genomic_DNA"/>
</dbReference>